<evidence type="ECO:0000313" key="1">
    <source>
        <dbReference type="Proteomes" id="UP000887579"/>
    </source>
</evidence>
<evidence type="ECO:0000313" key="2">
    <source>
        <dbReference type="WBParaSite" id="ES5_v2.g16983.t1"/>
    </source>
</evidence>
<dbReference type="WBParaSite" id="ES5_v2.g16983.t1">
    <property type="protein sequence ID" value="ES5_v2.g16983.t1"/>
    <property type="gene ID" value="ES5_v2.g16983"/>
</dbReference>
<proteinExistence type="predicted"/>
<name>A0AC34FJ32_9BILA</name>
<protein>
    <submittedName>
        <fullName evidence="2">Uncharacterized protein</fullName>
    </submittedName>
</protein>
<organism evidence="1 2">
    <name type="scientific">Panagrolaimus sp. ES5</name>
    <dbReference type="NCBI Taxonomy" id="591445"/>
    <lineage>
        <taxon>Eukaryota</taxon>
        <taxon>Metazoa</taxon>
        <taxon>Ecdysozoa</taxon>
        <taxon>Nematoda</taxon>
        <taxon>Chromadorea</taxon>
        <taxon>Rhabditida</taxon>
        <taxon>Tylenchina</taxon>
        <taxon>Panagrolaimomorpha</taxon>
        <taxon>Panagrolaimoidea</taxon>
        <taxon>Panagrolaimidae</taxon>
        <taxon>Panagrolaimus</taxon>
    </lineage>
</organism>
<sequence length="136" mass="15651">MVQSCKYFFVKNPILVADGFAYYRVDGKWTAFVYKGNDRTKFSSVSSKFWITKEFSNYVLESSPNMISSILPKFYRVNVKELGLSHQNISFDDFLFLTSNVENIFLGLTVVKNEDGSTVPLEQLIKLLPRVKNIEV</sequence>
<reference evidence="2" key="1">
    <citation type="submission" date="2022-11" db="UniProtKB">
        <authorList>
            <consortium name="WormBaseParasite"/>
        </authorList>
    </citation>
    <scope>IDENTIFICATION</scope>
</reference>
<dbReference type="Proteomes" id="UP000887579">
    <property type="component" value="Unplaced"/>
</dbReference>
<accession>A0AC34FJ32</accession>